<dbReference type="SUPFAM" id="SSF52047">
    <property type="entry name" value="RNI-like"/>
    <property type="match status" value="1"/>
</dbReference>
<evidence type="ECO:0000313" key="3">
    <source>
        <dbReference type="Proteomes" id="UP000053732"/>
    </source>
</evidence>
<dbReference type="Gene3D" id="3.80.10.10">
    <property type="entry name" value="Ribonuclease Inhibitor"/>
    <property type="match status" value="1"/>
</dbReference>
<proteinExistence type="predicted"/>
<reference evidence="2 3" key="1">
    <citation type="journal article" date="2014" name="Nat. Commun.">
        <title>Multiple recent horizontal transfers of a large genomic region in cheese making fungi.</title>
        <authorList>
            <person name="Cheeseman K."/>
            <person name="Ropars J."/>
            <person name="Renault P."/>
            <person name="Dupont J."/>
            <person name="Gouzy J."/>
            <person name="Branca A."/>
            <person name="Abraham A.L."/>
            <person name="Ceppi M."/>
            <person name="Conseiller E."/>
            <person name="Debuchy R."/>
            <person name="Malagnac F."/>
            <person name="Goarin A."/>
            <person name="Silar P."/>
            <person name="Lacoste S."/>
            <person name="Sallet E."/>
            <person name="Bensimon A."/>
            <person name="Giraud T."/>
            <person name="Brygoo Y."/>
        </authorList>
    </citation>
    <scope>NUCLEOTIDE SEQUENCE [LARGE SCALE GENOMIC DNA]</scope>
    <source>
        <strain evidence="3">FM 013</strain>
    </source>
</reference>
<evidence type="ECO:0000313" key="2">
    <source>
        <dbReference type="EMBL" id="CRL18520.1"/>
    </source>
</evidence>
<keyword evidence="3" id="KW-1185">Reference proteome</keyword>
<dbReference type="Pfam" id="PF24969">
    <property type="entry name" value="LRR_15"/>
    <property type="match status" value="1"/>
</dbReference>
<gene>
    <name evidence="2" type="ORF">PCAMFM013_S002g000390</name>
</gene>
<organism evidence="2 3">
    <name type="scientific">Penicillium camemberti (strain FM 013)</name>
    <dbReference type="NCBI Taxonomy" id="1429867"/>
    <lineage>
        <taxon>Eukaryota</taxon>
        <taxon>Fungi</taxon>
        <taxon>Dikarya</taxon>
        <taxon>Ascomycota</taxon>
        <taxon>Pezizomycotina</taxon>
        <taxon>Eurotiomycetes</taxon>
        <taxon>Eurotiomycetidae</taxon>
        <taxon>Eurotiales</taxon>
        <taxon>Aspergillaceae</taxon>
        <taxon>Penicillium</taxon>
    </lineage>
</organism>
<sequence>MSLNNDIFLLISEHLYDQSDQLNLLLVCRDWYSIFLPKAYKTISIDAPQIYPLSRAVRNNPKIGTAIQNLGVDWYHDKSEPGKDYDVDGFVETLKQAGDAADDLAAWEESLGTGSPDAWLAVLVLSLESIKSMTLRFEDSPFFLPMVKRITANGNLSSPKPVLQQLESVDIQEEDHKEYYLAHELLPFFYLPAIRVFTAGGVCEIDPEIASLKPGTSTIRKIDLGGLNTNNGGNGFAEYIISCANLEIFDYQHDDTCIWSEVYRDFCPLLFYNALCSQKHSLRELRLNNNGATGHSGFDEDTTEFIGFGSLAEFHQLRELRMPLRTLLQFGSSDQPKVSLLEVLPPSLEFLNLAHYHEEDFEVVSKNLQTMLAQRERFPNLKRIEIQPYVLVMTPGAIVHSTNFRVQESTQQSFLPFDMACREMGVQFGFSKEGNCRLTTE</sequence>
<name>A0A0G4NWU0_PENC3</name>
<protein>
    <submittedName>
        <fullName evidence="2">Str. FM013</fullName>
    </submittedName>
</protein>
<dbReference type="Proteomes" id="UP000053732">
    <property type="component" value="Unassembled WGS sequence"/>
</dbReference>
<dbReference type="InterPro" id="IPR032675">
    <property type="entry name" value="LRR_dom_sf"/>
</dbReference>
<feature type="domain" description="Leucine-rich repeat" evidence="1">
    <location>
        <begin position="103"/>
        <end position="386"/>
    </location>
</feature>
<dbReference type="InterPro" id="IPR056867">
    <property type="entry name" value="LRR_15"/>
</dbReference>
<dbReference type="STRING" id="1429867.A0A0G4NWU0"/>
<accession>A0A0G4NWU0</accession>
<evidence type="ECO:0000259" key="1">
    <source>
        <dbReference type="Pfam" id="PF24969"/>
    </source>
</evidence>
<dbReference type="EMBL" id="HG793135">
    <property type="protein sequence ID" value="CRL18520.1"/>
    <property type="molecule type" value="Genomic_DNA"/>
</dbReference>
<dbReference type="AlphaFoldDB" id="A0A0G4NWU0"/>